<gene>
    <name evidence="1" type="ORF">L1987_00947</name>
</gene>
<reference evidence="1 2" key="2">
    <citation type="journal article" date="2022" name="Mol. Ecol. Resour.">
        <title>The genomes of chicory, endive, great burdock and yacon provide insights into Asteraceae paleo-polyploidization history and plant inulin production.</title>
        <authorList>
            <person name="Fan W."/>
            <person name="Wang S."/>
            <person name="Wang H."/>
            <person name="Wang A."/>
            <person name="Jiang F."/>
            <person name="Liu H."/>
            <person name="Zhao H."/>
            <person name="Xu D."/>
            <person name="Zhang Y."/>
        </authorList>
    </citation>
    <scope>NUCLEOTIDE SEQUENCE [LARGE SCALE GENOMIC DNA]</scope>
    <source>
        <strain evidence="2">cv. Yunnan</strain>
        <tissue evidence="1">Leaves</tissue>
    </source>
</reference>
<organism evidence="1 2">
    <name type="scientific">Smallanthus sonchifolius</name>
    <dbReference type="NCBI Taxonomy" id="185202"/>
    <lineage>
        <taxon>Eukaryota</taxon>
        <taxon>Viridiplantae</taxon>
        <taxon>Streptophyta</taxon>
        <taxon>Embryophyta</taxon>
        <taxon>Tracheophyta</taxon>
        <taxon>Spermatophyta</taxon>
        <taxon>Magnoliopsida</taxon>
        <taxon>eudicotyledons</taxon>
        <taxon>Gunneridae</taxon>
        <taxon>Pentapetalae</taxon>
        <taxon>asterids</taxon>
        <taxon>campanulids</taxon>
        <taxon>Asterales</taxon>
        <taxon>Asteraceae</taxon>
        <taxon>Asteroideae</taxon>
        <taxon>Heliantheae alliance</taxon>
        <taxon>Millerieae</taxon>
        <taxon>Smallanthus</taxon>
    </lineage>
</organism>
<evidence type="ECO:0000313" key="1">
    <source>
        <dbReference type="EMBL" id="KAI3826887.1"/>
    </source>
</evidence>
<protein>
    <submittedName>
        <fullName evidence="1">Uncharacterized protein</fullName>
    </submittedName>
</protein>
<comment type="caution">
    <text evidence="1">The sequence shown here is derived from an EMBL/GenBank/DDBJ whole genome shotgun (WGS) entry which is preliminary data.</text>
</comment>
<reference evidence="2" key="1">
    <citation type="journal article" date="2022" name="Mol. Ecol. Resour.">
        <title>The genomes of chicory, endive, great burdock and yacon provide insights into Asteraceae palaeo-polyploidization history and plant inulin production.</title>
        <authorList>
            <person name="Fan W."/>
            <person name="Wang S."/>
            <person name="Wang H."/>
            <person name="Wang A."/>
            <person name="Jiang F."/>
            <person name="Liu H."/>
            <person name="Zhao H."/>
            <person name="Xu D."/>
            <person name="Zhang Y."/>
        </authorList>
    </citation>
    <scope>NUCLEOTIDE SEQUENCE [LARGE SCALE GENOMIC DNA]</scope>
    <source>
        <strain evidence="2">cv. Yunnan</strain>
    </source>
</reference>
<evidence type="ECO:0000313" key="2">
    <source>
        <dbReference type="Proteomes" id="UP001056120"/>
    </source>
</evidence>
<sequence>MYIAARLTEIDLEENEGNQGVQAGQGNVDAHEVNVNEPEVNVDVGRFGSRQHPREVHLRKKMMARKGKRIALESEHDRPKKRTKHSQEGLDDDIMNMMSEAAKREISYLKTQVMAFREREDYIEREITKLRTMVLTQKKVIEGKQMALERMFGLITNLQTRLNVSQDVSWDDLFDYIGFHRHVGGSSGPKDKEPLEVVNEDMEEEKDEKDDEAGGEKDEQSKKKDDNDEGRDGKSGNPICETADGKIVEDEDVLEDTDNPKSSLDTMGLFKTGKSSPSAVYQNIAVKVLEETIPIIGWKYEHLKDLYAVKRRGNIIQYFNTAHDL</sequence>
<accession>A0ACB9K3S0</accession>
<proteinExistence type="predicted"/>
<dbReference type="Proteomes" id="UP001056120">
    <property type="component" value="Linkage Group LG01"/>
</dbReference>
<name>A0ACB9K3S0_9ASTR</name>
<keyword evidence="2" id="KW-1185">Reference proteome</keyword>
<dbReference type="EMBL" id="CM042018">
    <property type="protein sequence ID" value="KAI3826887.1"/>
    <property type="molecule type" value="Genomic_DNA"/>
</dbReference>